<dbReference type="EMBL" id="CAICTM010000052">
    <property type="protein sequence ID" value="CAB9499090.1"/>
    <property type="molecule type" value="Genomic_DNA"/>
</dbReference>
<dbReference type="Proteomes" id="UP001153069">
    <property type="component" value="Unassembled WGS sequence"/>
</dbReference>
<comment type="caution">
    <text evidence="9">The sequence shown here is derived from an EMBL/GenBank/DDBJ whole genome shotgun (WGS) entry which is preliminary data.</text>
</comment>
<feature type="region of interest" description="Disordered" evidence="6">
    <location>
        <begin position="577"/>
        <end position="613"/>
    </location>
</feature>
<feature type="transmembrane region" description="Helical" evidence="7">
    <location>
        <begin position="415"/>
        <end position="445"/>
    </location>
</feature>
<dbReference type="PANTHER" id="PTHR23504:SF1">
    <property type="entry name" value="GH21943P-RELATED"/>
    <property type="match status" value="1"/>
</dbReference>
<evidence type="ECO:0000313" key="9">
    <source>
        <dbReference type="EMBL" id="CAB9499090.1"/>
    </source>
</evidence>
<evidence type="ECO:0000313" key="10">
    <source>
        <dbReference type="Proteomes" id="UP001153069"/>
    </source>
</evidence>
<keyword evidence="2" id="KW-0813">Transport</keyword>
<feature type="region of interest" description="Disordered" evidence="6">
    <location>
        <begin position="1"/>
        <end position="42"/>
    </location>
</feature>
<evidence type="ECO:0000256" key="6">
    <source>
        <dbReference type="SAM" id="MobiDB-lite"/>
    </source>
</evidence>
<feature type="domain" description="Major facilitator superfamily (MFS) profile" evidence="8">
    <location>
        <begin position="67"/>
        <end position="526"/>
    </location>
</feature>
<keyword evidence="4 7" id="KW-1133">Transmembrane helix</keyword>
<keyword evidence="5 7" id="KW-0472">Membrane</keyword>
<gene>
    <name evidence="9" type="ORF">SEMRO_53_G031500.1</name>
</gene>
<feature type="compositionally biased region" description="Acidic residues" evidence="6">
    <location>
        <begin position="582"/>
        <end position="599"/>
    </location>
</feature>
<reference evidence="9" key="1">
    <citation type="submission" date="2020-06" db="EMBL/GenBank/DDBJ databases">
        <authorList>
            <consortium name="Plant Systems Biology data submission"/>
        </authorList>
    </citation>
    <scope>NUCLEOTIDE SEQUENCE</scope>
    <source>
        <strain evidence="9">D6</strain>
    </source>
</reference>
<feature type="transmembrane region" description="Helical" evidence="7">
    <location>
        <begin position="101"/>
        <end position="122"/>
    </location>
</feature>
<comment type="subcellular location">
    <subcellularLocation>
        <location evidence="1">Membrane</location>
        <topology evidence="1">Multi-pass membrane protein</topology>
    </subcellularLocation>
</comment>
<dbReference type="SUPFAM" id="SSF103473">
    <property type="entry name" value="MFS general substrate transporter"/>
    <property type="match status" value="1"/>
</dbReference>
<dbReference type="InterPro" id="IPR011701">
    <property type="entry name" value="MFS"/>
</dbReference>
<feature type="transmembrane region" description="Helical" evidence="7">
    <location>
        <begin position="383"/>
        <end position="403"/>
    </location>
</feature>
<feature type="transmembrane region" description="Helical" evidence="7">
    <location>
        <begin position="352"/>
        <end position="371"/>
    </location>
</feature>
<organism evidence="9 10">
    <name type="scientific">Seminavis robusta</name>
    <dbReference type="NCBI Taxonomy" id="568900"/>
    <lineage>
        <taxon>Eukaryota</taxon>
        <taxon>Sar</taxon>
        <taxon>Stramenopiles</taxon>
        <taxon>Ochrophyta</taxon>
        <taxon>Bacillariophyta</taxon>
        <taxon>Bacillariophyceae</taxon>
        <taxon>Bacillariophycidae</taxon>
        <taxon>Naviculales</taxon>
        <taxon>Naviculaceae</taxon>
        <taxon>Seminavis</taxon>
    </lineage>
</organism>
<feature type="transmembrane region" description="Helical" evidence="7">
    <location>
        <begin position="207"/>
        <end position="232"/>
    </location>
</feature>
<keyword evidence="10" id="KW-1185">Reference proteome</keyword>
<dbReference type="PANTHER" id="PTHR23504">
    <property type="entry name" value="MAJOR FACILITATOR SUPERFAMILY DOMAIN-CONTAINING PROTEIN 10"/>
    <property type="match status" value="1"/>
</dbReference>
<feature type="compositionally biased region" description="Polar residues" evidence="6">
    <location>
        <begin position="1"/>
        <end position="17"/>
    </location>
</feature>
<dbReference type="GO" id="GO:0016020">
    <property type="term" value="C:membrane"/>
    <property type="evidence" value="ECO:0007669"/>
    <property type="project" value="UniProtKB-SubCell"/>
</dbReference>
<evidence type="ECO:0000256" key="4">
    <source>
        <dbReference type="ARBA" id="ARBA00022989"/>
    </source>
</evidence>
<evidence type="ECO:0000259" key="8">
    <source>
        <dbReference type="PROSITE" id="PS50850"/>
    </source>
</evidence>
<proteinExistence type="predicted"/>
<evidence type="ECO:0000256" key="3">
    <source>
        <dbReference type="ARBA" id="ARBA00022692"/>
    </source>
</evidence>
<sequence length="627" mass="69199">MSFSVSINNTSRGTSIDTPTPAPTPTPTASGAASGIPSMSLGASRDNQRFIEIEEEEEERSEEKRWEYLYVLPVLLLEFLALALTRAVLPSILLQQYGDKVYLVLGSADCVRGLLAFVACPFFGKLSDVIGRKICLFITVLGTCAPVCSLALFAWDTNDNDNDNDNDTSTSTNHSNSTFWQHLLDQNPDPDQPQQNWMQMQTTQQGAITTFVVLLALSGIFSSTFTLVFAYISDTVHQQDERVSAYGLALATFGLSFTIGPMAGGYLAQSNTHYVFLCSLFFTVLDLLYIYFVLPESKKDIAKAHWNPIQNLRRQQTPTEAPDPSHNVWSPWNTLRLMAVDPFLRNVGKVAFLYYTGLWAIISTLSVYAVKRFHLSPERLGELMSALGLCTMVAEAVLVRIIVPMLGEKQSTKLGLIAFLLQCVVLGLAYEGWHLFLCTVFSMFANLVYPSLSSLVSGSVPPEAVGEALGAINGVKALTEGIGPLVFGSLMTLSEHSMLPGWPYLLAAVLAYFAYLSADNLPDPEDDEYIHELERKKQRRSLKSMSRDSASAGILLQHLISTTSPNKQQYSLYQHERNQHVEEEDQGLLSDVEESEDGEFTGPAGNEQEDVTRLPITFASLVNLPPP</sequence>
<feature type="transmembrane region" description="Helical" evidence="7">
    <location>
        <begin position="134"/>
        <end position="155"/>
    </location>
</feature>
<dbReference type="InterPro" id="IPR036259">
    <property type="entry name" value="MFS_trans_sf"/>
</dbReference>
<dbReference type="Gene3D" id="1.20.1250.20">
    <property type="entry name" value="MFS general substrate transporter like domains"/>
    <property type="match status" value="1"/>
</dbReference>
<dbReference type="PROSITE" id="PS50850">
    <property type="entry name" value="MFS"/>
    <property type="match status" value="1"/>
</dbReference>
<keyword evidence="3 7" id="KW-0812">Transmembrane</keyword>
<evidence type="ECO:0000256" key="7">
    <source>
        <dbReference type="SAM" id="Phobius"/>
    </source>
</evidence>
<feature type="transmembrane region" description="Helical" evidence="7">
    <location>
        <begin position="68"/>
        <end position="89"/>
    </location>
</feature>
<evidence type="ECO:0000256" key="5">
    <source>
        <dbReference type="ARBA" id="ARBA00023136"/>
    </source>
</evidence>
<feature type="transmembrane region" description="Helical" evidence="7">
    <location>
        <begin position="244"/>
        <end position="268"/>
    </location>
</feature>
<protein>
    <submittedName>
        <fullName evidence="9">Hippocampus abundant transcript-like protein 1</fullName>
    </submittedName>
</protein>
<feature type="transmembrane region" description="Helical" evidence="7">
    <location>
        <begin position="274"/>
        <end position="294"/>
    </location>
</feature>
<dbReference type="Pfam" id="PF07690">
    <property type="entry name" value="MFS_1"/>
    <property type="match status" value="1"/>
</dbReference>
<accession>A0A9N8H4L7</accession>
<dbReference type="InterPro" id="IPR020846">
    <property type="entry name" value="MFS_dom"/>
</dbReference>
<dbReference type="GO" id="GO:0022857">
    <property type="term" value="F:transmembrane transporter activity"/>
    <property type="evidence" value="ECO:0007669"/>
    <property type="project" value="InterPro"/>
</dbReference>
<dbReference type="OrthoDB" id="419616at2759"/>
<evidence type="ECO:0000256" key="1">
    <source>
        <dbReference type="ARBA" id="ARBA00004141"/>
    </source>
</evidence>
<dbReference type="AlphaFoldDB" id="A0A9N8H4L7"/>
<name>A0A9N8H4L7_9STRA</name>
<evidence type="ECO:0000256" key="2">
    <source>
        <dbReference type="ARBA" id="ARBA00022448"/>
    </source>
</evidence>